<name>A0A1H0B6G6_9HYPH</name>
<gene>
    <name evidence="1" type="ORF">SAMN05216360_10862</name>
</gene>
<evidence type="ECO:0000313" key="2">
    <source>
        <dbReference type="Proteomes" id="UP000198704"/>
    </source>
</evidence>
<dbReference type="Proteomes" id="UP000198704">
    <property type="component" value="Unassembled WGS sequence"/>
</dbReference>
<proteinExistence type="predicted"/>
<evidence type="ECO:0000313" key="1">
    <source>
        <dbReference type="EMBL" id="SDN41211.1"/>
    </source>
</evidence>
<dbReference type="AlphaFoldDB" id="A0A1H0B6G6"/>
<sequence>MQLLSRLLLIQIGREIAARPDGEGPANDNPDETED</sequence>
<keyword evidence="2" id="KW-1185">Reference proteome</keyword>
<protein>
    <submittedName>
        <fullName evidence="1">Uncharacterized protein</fullName>
    </submittedName>
</protein>
<reference evidence="2" key="1">
    <citation type="submission" date="2016-10" db="EMBL/GenBank/DDBJ databases">
        <authorList>
            <person name="Varghese N."/>
            <person name="Submissions S."/>
        </authorList>
    </citation>
    <scope>NUCLEOTIDE SEQUENCE [LARGE SCALE GENOMIC DNA]</scope>
    <source>
        <strain evidence="2">BL47</strain>
    </source>
</reference>
<dbReference type="EMBL" id="FNHS01000008">
    <property type="protein sequence ID" value="SDN41211.1"/>
    <property type="molecule type" value="Genomic_DNA"/>
</dbReference>
<accession>A0A1H0B6G6</accession>
<organism evidence="1 2">
    <name type="scientific">Methylobacterium phyllostachyos</name>
    <dbReference type="NCBI Taxonomy" id="582672"/>
    <lineage>
        <taxon>Bacteria</taxon>
        <taxon>Pseudomonadati</taxon>
        <taxon>Pseudomonadota</taxon>
        <taxon>Alphaproteobacteria</taxon>
        <taxon>Hyphomicrobiales</taxon>
        <taxon>Methylobacteriaceae</taxon>
        <taxon>Methylobacterium</taxon>
    </lineage>
</organism>